<keyword evidence="2" id="KW-1185">Reference proteome</keyword>
<dbReference type="Proteomes" id="UP001164539">
    <property type="component" value="Chromosome 6"/>
</dbReference>
<name>A0ACC1XZZ0_MELAZ</name>
<dbReference type="EMBL" id="CM051399">
    <property type="protein sequence ID" value="KAJ4717011.1"/>
    <property type="molecule type" value="Genomic_DNA"/>
</dbReference>
<organism evidence="1 2">
    <name type="scientific">Melia azedarach</name>
    <name type="common">Chinaberry tree</name>
    <dbReference type="NCBI Taxonomy" id="155640"/>
    <lineage>
        <taxon>Eukaryota</taxon>
        <taxon>Viridiplantae</taxon>
        <taxon>Streptophyta</taxon>
        <taxon>Embryophyta</taxon>
        <taxon>Tracheophyta</taxon>
        <taxon>Spermatophyta</taxon>
        <taxon>Magnoliopsida</taxon>
        <taxon>eudicotyledons</taxon>
        <taxon>Gunneridae</taxon>
        <taxon>Pentapetalae</taxon>
        <taxon>rosids</taxon>
        <taxon>malvids</taxon>
        <taxon>Sapindales</taxon>
        <taxon>Meliaceae</taxon>
        <taxon>Melia</taxon>
    </lineage>
</organism>
<evidence type="ECO:0000313" key="2">
    <source>
        <dbReference type="Proteomes" id="UP001164539"/>
    </source>
</evidence>
<sequence>MCNGEFLDKDPEEALEYLDHLAENSQSWQTTSSSENSIRSNLASSSGGKYTLSQEDDLSARVANLTRKIEAMELRKVKEVKSVLNDEVCGICEIMGHCTQDCPNVPIFKEMFHDQANSMNTFKKTFPTHSPYSETYNPGWRNHPNFSWKNEHNVHPPPQRPSNFPPYHSSHSKTLEETLQAFMQGQTSINNQTSQAINDIKNTLSKLTSSLSVQEKGKFPAQPQPNPVSQFNVNNSDSSGTHPEDANSITTLRSGKIIDKTIPLKVNDSNEPSKSIVDKKNDEPKLCDVEKCPIPAPFPQRLQPIKKLNHNSEIFELFKQVKINIPLLDAIKQVPSYAKFLKDLCTVKRKLNVQKKALLTENVSSIIQQNTPPKYKDPGCPTISCVIGNFRIERALLDLGASVNLLPYSVYEQLGLDVIFDFEMIYHQMFEALQQNVAYHLKPGPVHILRYFGPNSLHNAPIGLILDSNESGKRQLQLSCYGKIPIRASGGLCHRGDNDELTYNLNTNDTQVSRMSPIIHQRRSRIGRSIRAEDFRCSDDDMSHDYYGYLDVFAVITSSQPVRRSFHIRNCRHK</sequence>
<evidence type="ECO:0000313" key="1">
    <source>
        <dbReference type="EMBL" id="KAJ4717011.1"/>
    </source>
</evidence>
<comment type="caution">
    <text evidence="1">The sequence shown here is derived from an EMBL/GenBank/DDBJ whole genome shotgun (WGS) entry which is preliminary data.</text>
</comment>
<reference evidence="1 2" key="1">
    <citation type="journal article" date="2023" name="Science">
        <title>Complex scaffold remodeling in plant triterpene biosynthesis.</title>
        <authorList>
            <person name="De La Pena R."/>
            <person name="Hodgson H."/>
            <person name="Liu J.C."/>
            <person name="Stephenson M.J."/>
            <person name="Martin A.C."/>
            <person name="Owen C."/>
            <person name="Harkess A."/>
            <person name="Leebens-Mack J."/>
            <person name="Jimenez L.E."/>
            <person name="Osbourn A."/>
            <person name="Sattely E.S."/>
        </authorList>
    </citation>
    <scope>NUCLEOTIDE SEQUENCE [LARGE SCALE GENOMIC DNA]</scope>
    <source>
        <strain evidence="2">cv. JPN11</strain>
        <tissue evidence="1">Leaf</tissue>
    </source>
</reference>
<gene>
    <name evidence="1" type="ORF">OWV82_011944</name>
</gene>
<protein>
    <submittedName>
        <fullName evidence="1">Integrase</fullName>
    </submittedName>
</protein>
<accession>A0ACC1XZZ0</accession>
<proteinExistence type="predicted"/>